<dbReference type="AlphaFoldDB" id="A0A061BF87"/>
<organism evidence="2">
    <name type="scientific">Rhodotorula toruloides</name>
    <name type="common">Yeast</name>
    <name type="synonym">Rhodosporidium toruloides</name>
    <dbReference type="NCBI Taxonomy" id="5286"/>
    <lineage>
        <taxon>Eukaryota</taxon>
        <taxon>Fungi</taxon>
        <taxon>Dikarya</taxon>
        <taxon>Basidiomycota</taxon>
        <taxon>Pucciniomycotina</taxon>
        <taxon>Microbotryomycetes</taxon>
        <taxon>Sporidiobolales</taxon>
        <taxon>Sporidiobolaceae</taxon>
        <taxon>Rhodotorula</taxon>
    </lineage>
</organism>
<name>A0A061BF87_RHOTO</name>
<evidence type="ECO:0000256" key="1">
    <source>
        <dbReference type="SAM" id="MobiDB-lite"/>
    </source>
</evidence>
<protein>
    <submittedName>
        <fullName evidence="2">RHTO0S11e02894g1_1</fullName>
    </submittedName>
</protein>
<evidence type="ECO:0000313" key="2">
    <source>
        <dbReference type="EMBL" id="CDR45641.1"/>
    </source>
</evidence>
<dbReference type="EMBL" id="LK052946">
    <property type="protein sequence ID" value="CDR45641.1"/>
    <property type="molecule type" value="Genomic_DNA"/>
</dbReference>
<gene>
    <name evidence="2" type="ORF">RHTO0S_11e02894g</name>
</gene>
<dbReference type="SUPFAM" id="SSF52058">
    <property type="entry name" value="L domain-like"/>
    <property type="match status" value="1"/>
</dbReference>
<dbReference type="InterPro" id="IPR032675">
    <property type="entry name" value="LRR_dom_sf"/>
</dbReference>
<feature type="compositionally biased region" description="Polar residues" evidence="1">
    <location>
        <begin position="20"/>
        <end position="30"/>
    </location>
</feature>
<feature type="region of interest" description="Disordered" evidence="1">
    <location>
        <begin position="1"/>
        <end position="32"/>
    </location>
</feature>
<reference evidence="2" key="1">
    <citation type="journal article" date="2014" name="Genome Announc.">
        <title>Draft genome sequence of Rhodosporidium toruloides CECT1137, an oleaginous yeast of biotechnological interest.</title>
        <authorList>
            <person name="Morin N."/>
            <person name="Calcas X."/>
            <person name="Devillers H."/>
            <person name="Durrens P."/>
            <person name="Sherman D.J."/>
            <person name="Nicaud J.-M."/>
            <person name="Neuveglise C."/>
        </authorList>
    </citation>
    <scope>NUCLEOTIDE SEQUENCE</scope>
    <source>
        <strain evidence="2">CECT1137</strain>
    </source>
</reference>
<dbReference type="OrthoDB" id="2524204at2759"/>
<sequence>MSLEIRAQLAPSRDACSPRMSRSQTSSPSHPINPFPLLRLPHELLDIIFEYAYEDDKRPKPICRDLHQFAQKRLFRGVFLSNRTALATFCAFLDTKAPTQITNGTVKAVDFAELLRRLPGLSELWAAHLGDDLLRVVLEGGLASLKRLEVLSVTSESLLSIEQQAWTTQLKCLPSLYHLDLEYSAARVLLPPTGAYENITVLVLTDDNVDKWPPYDFGTVFPGLRAFDVTEETGISSFQSIVATLPRALESLRLTNRCVDIDDGAADRGSLDAIMPEFIDLELLYLSRGIFTLPKLVRYLPTAAFLVWLGVGPAAPVTDEFLLQLVDGTLEVYLENLTLDYVDCVRGTTMASQNYELSPEAADTPFHTYPDWFGPEWPDDCTEAGLRKVLDEAELSGIEVDGKALEVFGWETDYDREVHNALLSWALETGDCTEAEDVLGVDAVNSFFRDVVGDLGSDDSWD</sequence>
<dbReference type="Gene3D" id="3.80.10.10">
    <property type="entry name" value="Ribonuclease Inhibitor"/>
    <property type="match status" value="1"/>
</dbReference>
<proteinExistence type="predicted"/>
<accession>A0A061BF87</accession>